<dbReference type="STRING" id="105984.A0A427XCU5"/>
<proteinExistence type="predicted"/>
<evidence type="ECO:0000259" key="2">
    <source>
        <dbReference type="PROSITE" id="PS50181"/>
    </source>
</evidence>
<accession>A0A427XCU5</accession>
<evidence type="ECO:0000256" key="1">
    <source>
        <dbReference type="SAM" id="MobiDB-lite"/>
    </source>
</evidence>
<dbReference type="InterPro" id="IPR001810">
    <property type="entry name" value="F-box_dom"/>
</dbReference>
<sequence length="695" mass="78086">MLANVGIGIFKRRNSSAQDNARSPPPPPPSPPRRRPMPYETPIPGGRCAFLELPEEVLQLVFDELDLPSLTRCYRLCKAVNGYMTESAATSLHHTLMANSFRLNPLATWARPDMPNQMPQTSASMLATLRERLTRLRNIAPVSTSSTTLREPEGSLYEYLEGVLLRSRHSNPAVARPRYTNEMAVYDMRKGGDWEDVVDDDGGSDSGGAKGGPSSPDEEEEIVDEDVVNDTRRTFASKFTIMEMAVDPGQDLLVLVELRTRARQGRRAVHTMHFHLLSLETFGPHPLAREEVIDWPFEMSSREISLDFQICDDAFFVLSKKRVGGEAIRDALIGWQWTTGRLTAVLPAPSGTVTFQSFVLLSPSSLVVPTVIAHLNPDLDVLDEIQNPTDLSFTYHLHLFAFPPFSGDAYTTDPPPPVPLTHVATIDLPPFFTNLLDNEPPAHVGARTDPPPRAHFPTHPAIAPPPFQPDPESGIAIFEFYFQTMRQEPDPHYVLFMHKTALLRYMPAPTSPLLTKEFSRPAPVIPWDKISPDTRLFGPELDSPDWVCYVYQNRYVTTEDIVDLERMDEEGNVPITGTMLLVYDFDTLHVRQEKLARLHRLQDANPGMEITDEMLEGEVDGIELHLAEEVHEKVAPLTREITTGANVPYLLARRPMPHGSVPLIDSERILTVDERNIREDSNGNRTFGEIRVMQF</sequence>
<dbReference type="OrthoDB" id="3174109at2759"/>
<feature type="compositionally biased region" description="Acidic residues" evidence="1">
    <location>
        <begin position="194"/>
        <end position="203"/>
    </location>
</feature>
<dbReference type="PROSITE" id="PS50181">
    <property type="entry name" value="FBOX"/>
    <property type="match status" value="1"/>
</dbReference>
<dbReference type="RefSeq" id="XP_028471846.1">
    <property type="nucleotide sequence ID" value="XM_028620971.1"/>
</dbReference>
<dbReference type="SUPFAM" id="SSF81383">
    <property type="entry name" value="F-box domain"/>
    <property type="match status" value="1"/>
</dbReference>
<evidence type="ECO:0000313" key="3">
    <source>
        <dbReference type="EMBL" id="RSH76699.1"/>
    </source>
</evidence>
<feature type="region of interest" description="Disordered" evidence="1">
    <location>
        <begin position="194"/>
        <end position="224"/>
    </location>
</feature>
<dbReference type="AlphaFoldDB" id="A0A427XCU5"/>
<organism evidence="3 4">
    <name type="scientific">Apiotrichum porosum</name>
    <dbReference type="NCBI Taxonomy" id="105984"/>
    <lineage>
        <taxon>Eukaryota</taxon>
        <taxon>Fungi</taxon>
        <taxon>Dikarya</taxon>
        <taxon>Basidiomycota</taxon>
        <taxon>Agaricomycotina</taxon>
        <taxon>Tremellomycetes</taxon>
        <taxon>Trichosporonales</taxon>
        <taxon>Trichosporonaceae</taxon>
        <taxon>Apiotrichum</taxon>
    </lineage>
</organism>
<dbReference type="Proteomes" id="UP000279236">
    <property type="component" value="Unassembled WGS sequence"/>
</dbReference>
<feature type="domain" description="F-box" evidence="2">
    <location>
        <begin position="47"/>
        <end position="96"/>
    </location>
</feature>
<dbReference type="GeneID" id="39589990"/>
<dbReference type="InterPro" id="IPR036047">
    <property type="entry name" value="F-box-like_dom_sf"/>
</dbReference>
<feature type="region of interest" description="Disordered" evidence="1">
    <location>
        <begin position="13"/>
        <end position="41"/>
    </location>
</feature>
<comment type="caution">
    <text evidence="3">The sequence shown here is derived from an EMBL/GenBank/DDBJ whole genome shotgun (WGS) entry which is preliminary data.</text>
</comment>
<dbReference type="EMBL" id="RSCE01000022">
    <property type="protein sequence ID" value="RSH76699.1"/>
    <property type="molecule type" value="Genomic_DNA"/>
</dbReference>
<evidence type="ECO:0000313" key="4">
    <source>
        <dbReference type="Proteomes" id="UP000279236"/>
    </source>
</evidence>
<protein>
    <recommendedName>
        <fullName evidence="2">F-box domain-containing protein</fullName>
    </recommendedName>
</protein>
<name>A0A427XCU5_9TREE</name>
<gene>
    <name evidence="3" type="ORF">EHS24_005447</name>
</gene>
<keyword evidence="4" id="KW-1185">Reference proteome</keyword>
<reference evidence="3 4" key="1">
    <citation type="submission" date="2018-11" db="EMBL/GenBank/DDBJ databases">
        <title>Genome sequence of Apiotrichum porosum DSM 27194.</title>
        <authorList>
            <person name="Aliyu H."/>
            <person name="Gorte O."/>
            <person name="Ochsenreither K."/>
        </authorList>
    </citation>
    <scope>NUCLEOTIDE SEQUENCE [LARGE SCALE GENOMIC DNA]</scope>
    <source>
        <strain evidence="3 4">DSM 27194</strain>
    </source>
</reference>